<feature type="compositionally biased region" description="Low complexity" evidence="1">
    <location>
        <begin position="1100"/>
        <end position="1110"/>
    </location>
</feature>
<feature type="compositionally biased region" description="Basic and acidic residues" evidence="1">
    <location>
        <begin position="574"/>
        <end position="586"/>
    </location>
</feature>
<feature type="compositionally biased region" description="Basic and acidic residues" evidence="1">
    <location>
        <begin position="918"/>
        <end position="931"/>
    </location>
</feature>
<feature type="compositionally biased region" description="Basic and acidic residues" evidence="1">
    <location>
        <begin position="701"/>
        <end position="724"/>
    </location>
</feature>
<dbReference type="Ensembl" id="ENSSSUT00005039657.1">
    <property type="protein sequence ID" value="ENSSSUP00005034808.1"/>
    <property type="gene ID" value="ENSSSUG00005022353.1"/>
</dbReference>
<dbReference type="InterPro" id="IPR026158">
    <property type="entry name" value="ApolipoprotB_rcpt"/>
</dbReference>
<feature type="compositionally biased region" description="Gly residues" evidence="1">
    <location>
        <begin position="778"/>
        <end position="791"/>
    </location>
</feature>
<feature type="compositionally biased region" description="Low complexity" evidence="1">
    <location>
        <begin position="759"/>
        <end position="777"/>
    </location>
</feature>
<feature type="region of interest" description="Disordered" evidence="1">
    <location>
        <begin position="695"/>
        <end position="1178"/>
    </location>
</feature>
<feature type="region of interest" description="Disordered" evidence="1">
    <location>
        <begin position="87"/>
        <end position="254"/>
    </location>
</feature>
<reference evidence="2" key="3">
    <citation type="submission" date="2025-09" db="UniProtKB">
        <authorList>
            <consortium name="Ensembl"/>
        </authorList>
    </citation>
    <scope>IDENTIFICATION</scope>
</reference>
<feature type="compositionally biased region" description="Basic and acidic residues" evidence="1">
    <location>
        <begin position="857"/>
        <end position="891"/>
    </location>
</feature>
<feature type="compositionally biased region" description="Acidic residues" evidence="1">
    <location>
        <begin position="725"/>
        <end position="737"/>
    </location>
</feature>
<evidence type="ECO:0008006" key="4">
    <source>
        <dbReference type="Google" id="ProtNLM"/>
    </source>
</evidence>
<feature type="compositionally biased region" description="Low complexity" evidence="1">
    <location>
        <begin position="301"/>
        <end position="312"/>
    </location>
</feature>
<feature type="compositionally biased region" description="Basic and acidic residues" evidence="1">
    <location>
        <begin position="334"/>
        <end position="415"/>
    </location>
</feature>
<feature type="compositionally biased region" description="Basic and acidic residues" evidence="1">
    <location>
        <begin position="519"/>
        <end position="531"/>
    </location>
</feature>
<feature type="compositionally biased region" description="Gly residues" evidence="1">
    <location>
        <begin position="109"/>
        <end position="123"/>
    </location>
</feature>
<reference evidence="2" key="2">
    <citation type="submission" date="2025-08" db="UniProtKB">
        <authorList>
            <consortium name="Ensembl"/>
        </authorList>
    </citation>
    <scope>IDENTIFICATION</scope>
</reference>
<feature type="region of interest" description="Disordered" evidence="1">
    <location>
        <begin position="292"/>
        <end position="629"/>
    </location>
</feature>
<feature type="compositionally biased region" description="Basic and acidic residues" evidence="1">
    <location>
        <begin position="205"/>
        <end position="217"/>
    </location>
</feature>
<protein>
    <recommendedName>
        <fullName evidence="4">Apolipoprotein B receptor</fullName>
    </recommendedName>
</protein>
<proteinExistence type="predicted"/>
<accession>A0A673VB29</accession>
<feature type="compositionally biased region" description="Basic and acidic residues" evidence="1">
    <location>
        <begin position="313"/>
        <end position="326"/>
    </location>
</feature>
<feature type="compositionally biased region" description="Basic and acidic residues" evidence="1">
    <location>
        <begin position="988"/>
        <end position="998"/>
    </location>
</feature>
<feature type="compositionally biased region" description="Low complexity" evidence="1">
    <location>
        <begin position="1073"/>
        <end position="1090"/>
    </location>
</feature>
<dbReference type="GO" id="GO:0016020">
    <property type="term" value="C:membrane"/>
    <property type="evidence" value="ECO:0007669"/>
    <property type="project" value="TreeGrafter"/>
</dbReference>
<dbReference type="Proteomes" id="UP000472268">
    <property type="component" value="Chromosome 8"/>
</dbReference>
<sequence>MRQGDTGEEEVSWALGGRLACLSGWGRSFVSFLDTETYRMDFLRLHLPGLHQALRGALDSLSTFVSYLMGDEVPTAERREARAAEELGEVAAGRPEKTEEKEAQEAFEGLGGSQSKEGGGLRGPGEAAGCQEGGSATKQTWGWEEGSCHGSQENKQDTGALEAAKAARCQAPSAHLEATKTSRAGSKADPDNGSQAEKSQGPNEQEAKREETLRTWEQEEEAEEIRERKPWVAGKAESAWTWQREPEGKVAGGGRESLEQVFKEAAAEEIQGPGAKEAEKEEEVMVVLRGLQTTRVQKTQEAGTESGAGATSGREEDRMVSGRDETGITSGGEEEARTTSGREEEAGTASGREEEAGTASGREEEAGTASGREEEAGTASGREEEAGTASGREEEAGTASGREEEAGTTSGREEEAGTTSGGEKEAGTASDGEEPGITLGRVKARTTSAEKEGGFVGAREVEYGAVVSGERISEDTGMTRALGERARKDGEEEAEDNRKAEMSFPRKQTQPLGTEGMEEAGKDETAGREPVEGQGSEGEGEGFEVQADQGGEEAEGRQASVDRTASGSLEEVMQAEKTKEEEERCWMAEAELPVSKVANEAEGDAGLEATPEASLEQEIREQKSEGEALAGGEALALECSAHEFEVTEGQDPQLMAVSQILTEQPEEGQGHEEEPWGIPALNKGEAARSLEEYPRIVACGKPDHSRTEAQRRDVERGDSQKLADAEEGEEEAEEAEGDRESVFPDVLETGGEWKKAEEAGCGAAEGEAPGAQSQALGGRFGADAGAGGSLGESGARETEDEETEATVPCRADTTPSGHWGLEEAALSLREDTGAGWSAAEIVGDQANGRAPAAGGGPEREVGEAWESEGRQEAGRGEELVEAEWEKTRGEPEPGPEGSADVEVNGRGGQAGAFEAGEGEPRGDCEEVREAAGAEGGSGMDGATLGSPVAVRGEGTMATGEAEGLLGGQTLLEKEAEGWQWEEQGQGSEGRRGDHHPEEEAQGPLAGEDVELTEDQRAEAEEIVPEGLEDIRGQEDQPTDQDPAEAEPGPRGETAGRTGGDAQGSWSEALLPGSRLDVSVSRSRVLLSRSSSQRRSRPSFRRTPAPGQQEEPPSPPPEEEHSAPEQRLLQTEEPPEASPPRPEGTPLPTRRRPLGHGFGLAHPGMMQELQARLGRPRPQ</sequence>
<gene>
    <name evidence="2" type="primary">APOBR</name>
</gene>
<dbReference type="PANTHER" id="PTHR15964">
    <property type="entry name" value="APOLIPOPROTEIN B48 RECEPTOR"/>
    <property type="match status" value="1"/>
</dbReference>
<organism evidence="2 3">
    <name type="scientific">Suricata suricatta</name>
    <name type="common">Meerkat</name>
    <dbReference type="NCBI Taxonomy" id="37032"/>
    <lineage>
        <taxon>Eukaryota</taxon>
        <taxon>Metazoa</taxon>
        <taxon>Chordata</taxon>
        <taxon>Craniata</taxon>
        <taxon>Vertebrata</taxon>
        <taxon>Euteleostomi</taxon>
        <taxon>Mammalia</taxon>
        <taxon>Eutheria</taxon>
        <taxon>Laurasiatheria</taxon>
        <taxon>Carnivora</taxon>
        <taxon>Feliformia</taxon>
        <taxon>Herpestidae</taxon>
        <taxon>Suricata</taxon>
    </lineage>
</organism>
<dbReference type="AlphaFoldDB" id="A0A673VB29"/>
<dbReference type="OMA" id="GTHQGDT"/>
<feature type="compositionally biased region" description="Pro residues" evidence="1">
    <location>
        <begin position="1135"/>
        <end position="1144"/>
    </location>
</feature>
<feature type="compositionally biased region" description="Basic and acidic residues" evidence="1">
    <location>
        <begin position="94"/>
        <end position="104"/>
    </location>
</feature>
<feature type="compositionally biased region" description="Polar residues" evidence="1">
    <location>
        <begin position="192"/>
        <end position="203"/>
    </location>
</feature>
<feature type="compositionally biased region" description="Basic and acidic residues" evidence="1">
    <location>
        <begin position="482"/>
        <end position="501"/>
    </location>
</feature>
<dbReference type="GO" id="GO:0006869">
    <property type="term" value="P:lipid transport"/>
    <property type="evidence" value="ECO:0007669"/>
    <property type="project" value="InterPro"/>
</dbReference>
<name>A0A673VB29_SURSU</name>
<feature type="compositionally biased region" description="Low complexity" evidence="1">
    <location>
        <begin position="952"/>
        <end position="963"/>
    </location>
</feature>
<evidence type="ECO:0000313" key="2">
    <source>
        <dbReference type="Ensembl" id="ENSSSUP00005034808.1"/>
    </source>
</evidence>
<dbReference type="GO" id="GO:0006641">
    <property type="term" value="P:triglyceride metabolic process"/>
    <property type="evidence" value="ECO:0007669"/>
    <property type="project" value="TreeGrafter"/>
</dbReference>
<keyword evidence="3" id="KW-1185">Reference proteome</keyword>
<evidence type="ECO:0000313" key="3">
    <source>
        <dbReference type="Proteomes" id="UP000472268"/>
    </source>
</evidence>
<reference evidence="2 3" key="1">
    <citation type="submission" date="2019-05" db="EMBL/GenBank/DDBJ databases">
        <title>A Chromosome-scale Meerkat (S. suricatta) Genome Assembly.</title>
        <authorList>
            <person name="Dudchenko O."/>
            <person name="Lieberman Aiden E."/>
            <person name="Tung J."/>
            <person name="Barreiro L.B."/>
            <person name="Clutton-Brock T.H."/>
        </authorList>
    </citation>
    <scope>NUCLEOTIDE SEQUENCE [LARGE SCALE GENOMIC DNA]</scope>
</reference>
<dbReference type="PANTHER" id="PTHR15964:SF0">
    <property type="entry name" value="APOLIPOPROTEIN B RECEPTOR"/>
    <property type="match status" value="1"/>
</dbReference>
<evidence type="ECO:0000256" key="1">
    <source>
        <dbReference type="SAM" id="MobiDB-lite"/>
    </source>
</evidence>
<dbReference type="GO" id="GO:0030229">
    <property type="term" value="F:very-low-density lipoprotein particle receptor activity"/>
    <property type="evidence" value="ECO:0007669"/>
    <property type="project" value="TreeGrafter"/>
</dbReference>
<feature type="compositionally biased region" description="Basic and acidic residues" evidence="1">
    <location>
        <begin position="617"/>
        <end position="626"/>
    </location>
</feature>